<dbReference type="InterPro" id="IPR002110">
    <property type="entry name" value="Ankyrin_rpt"/>
</dbReference>
<proteinExistence type="predicted"/>
<dbReference type="SUPFAM" id="SSF48403">
    <property type="entry name" value="Ankyrin repeat"/>
    <property type="match status" value="1"/>
</dbReference>
<dbReference type="AlphaFoldDB" id="A0A6H5IYK7"/>
<keyword evidence="1" id="KW-0677">Repeat</keyword>
<dbReference type="Proteomes" id="UP000479190">
    <property type="component" value="Unassembled WGS sequence"/>
</dbReference>
<evidence type="ECO:0000256" key="1">
    <source>
        <dbReference type="ARBA" id="ARBA00022737"/>
    </source>
</evidence>
<keyword evidence="2 3" id="KW-0040">ANK repeat</keyword>
<feature type="repeat" description="ANK" evidence="3">
    <location>
        <begin position="172"/>
        <end position="204"/>
    </location>
</feature>
<dbReference type="EMBL" id="CADCXV010001080">
    <property type="protein sequence ID" value="CAB0040988.1"/>
    <property type="molecule type" value="Genomic_DNA"/>
</dbReference>
<dbReference type="Gene3D" id="1.25.40.20">
    <property type="entry name" value="Ankyrin repeat-containing domain"/>
    <property type="match status" value="1"/>
</dbReference>
<organism evidence="4 5">
    <name type="scientific">Trichogramma brassicae</name>
    <dbReference type="NCBI Taxonomy" id="86971"/>
    <lineage>
        <taxon>Eukaryota</taxon>
        <taxon>Metazoa</taxon>
        <taxon>Ecdysozoa</taxon>
        <taxon>Arthropoda</taxon>
        <taxon>Hexapoda</taxon>
        <taxon>Insecta</taxon>
        <taxon>Pterygota</taxon>
        <taxon>Neoptera</taxon>
        <taxon>Endopterygota</taxon>
        <taxon>Hymenoptera</taxon>
        <taxon>Apocrita</taxon>
        <taxon>Proctotrupomorpha</taxon>
        <taxon>Chalcidoidea</taxon>
        <taxon>Trichogrammatidae</taxon>
        <taxon>Trichogramma</taxon>
    </lineage>
</organism>
<reference evidence="4 5" key="1">
    <citation type="submission" date="2020-02" db="EMBL/GenBank/DDBJ databases">
        <authorList>
            <person name="Ferguson B K."/>
        </authorList>
    </citation>
    <scope>NUCLEOTIDE SEQUENCE [LARGE SCALE GENOMIC DNA]</scope>
</reference>
<feature type="repeat" description="ANK" evidence="3">
    <location>
        <begin position="246"/>
        <end position="278"/>
    </location>
</feature>
<evidence type="ECO:0000256" key="2">
    <source>
        <dbReference type="ARBA" id="ARBA00023043"/>
    </source>
</evidence>
<dbReference type="PROSITE" id="PS50088">
    <property type="entry name" value="ANK_REPEAT"/>
    <property type="match status" value="2"/>
</dbReference>
<dbReference type="PANTHER" id="PTHR24161">
    <property type="entry name" value="ANK_REP_REGION DOMAIN-CONTAINING PROTEIN-RELATED"/>
    <property type="match status" value="1"/>
</dbReference>
<dbReference type="InterPro" id="IPR036770">
    <property type="entry name" value="Ankyrin_rpt-contain_sf"/>
</dbReference>
<dbReference type="PRINTS" id="PR01415">
    <property type="entry name" value="ANKYRIN"/>
</dbReference>
<dbReference type="OrthoDB" id="6593077at2759"/>
<dbReference type="Pfam" id="PF00023">
    <property type="entry name" value="Ank"/>
    <property type="match status" value="1"/>
</dbReference>
<dbReference type="PROSITE" id="PS50297">
    <property type="entry name" value="ANK_REP_REGION"/>
    <property type="match status" value="2"/>
</dbReference>
<dbReference type="SMART" id="SM00248">
    <property type="entry name" value="ANK"/>
    <property type="match status" value="3"/>
</dbReference>
<name>A0A6H5IYK7_9HYME</name>
<sequence>MRSCQDPRYNAIENVIVTAQAIAGKRWNRSSKKYSAVVTLHAKDALNSARRNNIHAALRRMRTPENLLKISQRGCSTTIRTTDQSPAESQQAYRRALSCGTLVPLCAGFTSGARIHQRCGVKEKERRKTLSKWQAWWDRSSKGQWTHQLIPNITKWRVERNRPMQVDAQDESGNTPLHLALTENNEEAVESLLRRRADSSLANARETTPLHIVYSRENFDDDFVELFFEIGEEKHRPLRVDARDEKDCTPLHLAMDSGTKKSVELLLRNGADPNIADAKKFKIEKSIKKFK</sequence>
<keyword evidence="5" id="KW-1185">Reference proteome</keyword>
<accession>A0A6H5IYK7</accession>
<evidence type="ECO:0000313" key="5">
    <source>
        <dbReference type="Proteomes" id="UP000479190"/>
    </source>
</evidence>
<evidence type="ECO:0000256" key="3">
    <source>
        <dbReference type="PROSITE-ProRule" id="PRU00023"/>
    </source>
</evidence>
<dbReference type="Pfam" id="PF12796">
    <property type="entry name" value="Ank_2"/>
    <property type="match status" value="1"/>
</dbReference>
<dbReference type="PANTHER" id="PTHR24161:SF85">
    <property type="entry name" value="PALMITOYLTRANSFERASE HIP14"/>
    <property type="match status" value="1"/>
</dbReference>
<gene>
    <name evidence="4" type="ORF">TBRA_LOCUS12678</name>
</gene>
<protein>
    <submittedName>
        <fullName evidence="4">Uncharacterized protein</fullName>
    </submittedName>
</protein>
<evidence type="ECO:0000313" key="4">
    <source>
        <dbReference type="EMBL" id="CAB0040988.1"/>
    </source>
</evidence>